<dbReference type="InterPro" id="IPR010982">
    <property type="entry name" value="Lambda_DNA-bd_dom_sf"/>
</dbReference>
<keyword evidence="2" id="KW-0175">Coiled coil</keyword>
<feature type="coiled-coil region" evidence="2">
    <location>
        <begin position="97"/>
        <end position="131"/>
    </location>
</feature>
<dbReference type="PANTHER" id="PTHR46558">
    <property type="entry name" value="TRACRIPTIONAL REGULATORY PROTEIN-RELATED-RELATED"/>
    <property type="match status" value="1"/>
</dbReference>
<evidence type="ECO:0000256" key="2">
    <source>
        <dbReference type="SAM" id="Coils"/>
    </source>
</evidence>
<dbReference type="Gene3D" id="1.10.260.40">
    <property type="entry name" value="lambda repressor-like DNA-binding domains"/>
    <property type="match status" value="1"/>
</dbReference>
<dbReference type="PANTHER" id="PTHR46558:SF11">
    <property type="entry name" value="HTH-TYPE TRANSCRIPTIONAL REGULATOR XRE"/>
    <property type="match status" value="1"/>
</dbReference>
<keyword evidence="1" id="KW-0238">DNA-binding</keyword>
<name>A0A286E400_9NEIS</name>
<protein>
    <submittedName>
        <fullName evidence="4">Helix-turn-helix</fullName>
    </submittedName>
</protein>
<dbReference type="InterPro" id="IPR001387">
    <property type="entry name" value="Cro/C1-type_HTH"/>
</dbReference>
<evidence type="ECO:0000313" key="5">
    <source>
        <dbReference type="Proteomes" id="UP000219669"/>
    </source>
</evidence>
<accession>A0A286E400</accession>
<gene>
    <name evidence="4" type="ORF">SAMN02746062_00360</name>
</gene>
<organism evidence="4 5">
    <name type="scientific">Alysiella filiformis DSM 16848</name>
    <dbReference type="NCBI Taxonomy" id="1120981"/>
    <lineage>
        <taxon>Bacteria</taxon>
        <taxon>Pseudomonadati</taxon>
        <taxon>Pseudomonadota</taxon>
        <taxon>Betaproteobacteria</taxon>
        <taxon>Neisseriales</taxon>
        <taxon>Neisseriaceae</taxon>
        <taxon>Alysiella</taxon>
    </lineage>
</organism>
<sequence>MLKSHEIIKNLRLEKNWSQKDVAEKLNISVNGYSKMERGKSSINTERLNELAAIFDVSPHDLLPNDQNGNCLIIKGNNNNNQHSNFYHAPQDIVNEIEKLQLKIQYQEQLLQQQARELQNMQNLIDLLKQK</sequence>
<feature type="domain" description="HTH cro/C1-type" evidence="3">
    <location>
        <begin position="8"/>
        <end position="62"/>
    </location>
</feature>
<dbReference type="EMBL" id="OCNF01000002">
    <property type="protein sequence ID" value="SOD65632.1"/>
    <property type="molecule type" value="Genomic_DNA"/>
</dbReference>
<dbReference type="PROSITE" id="PS50943">
    <property type="entry name" value="HTH_CROC1"/>
    <property type="match status" value="1"/>
</dbReference>
<evidence type="ECO:0000256" key="1">
    <source>
        <dbReference type="ARBA" id="ARBA00023125"/>
    </source>
</evidence>
<dbReference type="Proteomes" id="UP000219669">
    <property type="component" value="Unassembled WGS sequence"/>
</dbReference>
<dbReference type="SUPFAM" id="SSF47413">
    <property type="entry name" value="lambda repressor-like DNA-binding domains"/>
    <property type="match status" value="1"/>
</dbReference>
<dbReference type="GO" id="GO:0003677">
    <property type="term" value="F:DNA binding"/>
    <property type="evidence" value="ECO:0007669"/>
    <property type="project" value="UniProtKB-KW"/>
</dbReference>
<dbReference type="Pfam" id="PF01381">
    <property type="entry name" value="HTH_3"/>
    <property type="match status" value="1"/>
</dbReference>
<evidence type="ECO:0000259" key="3">
    <source>
        <dbReference type="PROSITE" id="PS50943"/>
    </source>
</evidence>
<dbReference type="SMART" id="SM00530">
    <property type="entry name" value="HTH_XRE"/>
    <property type="match status" value="1"/>
</dbReference>
<reference evidence="4 5" key="1">
    <citation type="submission" date="2017-09" db="EMBL/GenBank/DDBJ databases">
        <authorList>
            <person name="Ehlers B."/>
            <person name="Leendertz F.H."/>
        </authorList>
    </citation>
    <scope>NUCLEOTIDE SEQUENCE [LARGE SCALE GENOMIC DNA]</scope>
    <source>
        <strain evidence="4 5">DSM 16848</strain>
    </source>
</reference>
<proteinExistence type="predicted"/>
<evidence type="ECO:0000313" key="4">
    <source>
        <dbReference type="EMBL" id="SOD65632.1"/>
    </source>
</evidence>
<dbReference type="AlphaFoldDB" id="A0A286E400"/>
<dbReference type="CDD" id="cd00093">
    <property type="entry name" value="HTH_XRE"/>
    <property type="match status" value="1"/>
</dbReference>
<keyword evidence="5" id="KW-1185">Reference proteome</keyword>